<sequence>MRVRVDIEARLGSGGRTFHLRSAFEAAQGPVVLFGPSGSGKTLTLKAMAGLLRPAGGRIELDGRVLFDSREGVDLPPQRRGLGYLFQDYALFPHLTVQANVGFGLAPGWPGRLSPAQRDEVAAMLEAMGIAHLAREMPSRLSGGQRQRVALARALVSRPLALLLDEPFSALDPLLRVRMRRELTATLERFGTPAVLITHDPDDVAAFAQTLVVYSRGRVIEQVEMATPGERGALLPGILELLERDSEET</sequence>
<dbReference type="Gene3D" id="3.40.50.300">
    <property type="entry name" value="P-loop containing nucleotide triphosphate hydrolases"/>
    <property type="match status" value="1"/>
</dbReference>
<dbReference type="InterPro" id="IPR050093">
    <property type="entry name" value="ABC_SmlMolc_Importer"/>
</dbReference>
<dbReference type="RefSeq" id="WP_173087015.1">
    <property type="nucleotide sequence ID" value="NZ_BLTE01000025.1"/>
</dbReference>
<dbReference type="EMBL" id="BLTE01000025">
    <property type="protein sequence ID" value="GFK95876.1"/>
    <property type="molecule type" value="Genomic_DNA"/>
</dbReference>
<dbReference type="GO" id="GO:0016887">
    <property type="term" value="F:ATP hydrolysis activity"/>
    <property type="evidence" value="ECO:0007669"/>
    <property type="project" value="InterPro"/>
</dbReference>
<dbReference type="PROSITE" id="PS50893">
    <property type="entry name" value="ABC_TRANSPORTER_2"/>
    <property type="match status" value="1"/>
</dbReference>
<dbReference type="InterPro" id="IPR003593">
    <property type="entry name" value="AAA+_ATPase"/>
</dbReference>
<dbReference type="InterPro" id="IPR003439">
    <property type="entry name" value="ABC_transporter-like_ATP-bd"/>
</dbReference>
<evidence type="ECO:0000256" key="3">
    <source>
        <dbReference type="ARBA" id="ARBA00022840"/>
    </source>
</evidence>
<keyword evidence="2" id="KW-0547">Nucleotide-binding</keyword>
<dbReference type="Proteomes" id="UP000494245">
    <property type="component" value="Unassembled WGS sequence"/>
</dbReference>
<proteinExistence type="predicted"/>
<dbReference type="AlphaFoldDB" id="A0A6V8M1Q7"/>
<evidence type="ECO:0000256" key="2">
    <source>
        <dbReference type="ARBA" id="ARBA00022741"/>
    </source>
</evidence>
<gene>
    <name evidence="5" type="primary">fbpC2</name>
    <name evidence="5" type="ORF">NNJEOMEG_03749</name>
</gene>
<name>A0A6V8M1Q7_9BACT</name>
<dbReference type="PANTHER" id="PTHR42781:SF4">
    <property type="entry name" value="SPERMIDINE_PUTRESCINE IMPORT ATP-BINDING PROTEIN POTA"/>
    <property type="match status" value="1"/>
</dbReference>
<accession>A0A6V8M1Q7</accession>
<dbReference type="PANTHER" id="PTHR42781">
    <property type="entry name" value="SPERMIDINE/PUTRESCINE IMPORT ATP-BINDING PROTEIN POTA"/>
    <property type="match status" value="1"/>
</dbReference>
<protein>
    <submittedName>
        <fullName evidence="5">Fe(3+) ions import ATP-binding protein FbpC 2</fullName>
    </submittedName>
</protein>
<reference evidence="5 6" key="2">
    <citation type="submission" date="2020-05" db="EMBL/GenBank/DDBJ databases">
        <title>Draft genome sequence of Desulfovibrio sp. strainFSS-1.</title>
        <authorList>
            <person name="Shimoshige H."/>
            <person name="Kobayashi H."/>
            <person name="Maekawa T."/>
        </authorList>
    </citation>
    <scope>NUCLEOTIDE SEQUENCE [LARGE SCALE GENOMIC DNA]</scope>
    <source>
        <strain evidence="5 6">SIID29052-01</strain>
    </source>
</reference>
<organism evidence="5 6">
    <name type="scientific">Fundidesulfovibrio magnetotacticus</name>
    <dbReference type="NCBI Taxonomy" id="2730080"/>
    <lineage>
        <taxon>Bacteria</taxon>
        <taxon>Pseudomonadati</taxon>
        <taxon>Thermodesulfobacteriota</taxon>
        <taxon>Desulfovibrionia</taxon>
        <taxon>Desulfovibrionales</taxon>
        <taxon>Desulfovibrionaceae</taxon>
        <taxon>Fundidesulfovibrio</taxon>
    </lineage>
</organism>
<dbReference type="Pfam" id="PF00005">
    <property type="entry name" value="ABC_tran"/>
    <property type="match status" value="1"/>
</dbReference>
<dbReference type="PROSITE" id="PS00211">
    <property type="entry name" value="ABC_TRANSPORTER_1"/>
    <property type="match status" value="1"/>
</dbReference>
<evidence type="ECO:0000313" key="5">
    <source>
        <dbReference type="EMBL" id="GFK95876.1"/>
    </source>
</evidence>
<evidence type="ECO:0000313" key="6">
    <source>
        <dbReference type="Proteomes" id="UP000494245"/>
    </source>
</evidence>
<evidence type="ECO:0000259" key="4">
    <source>
        <dbReference type="PROSITE" id="PS50893"/>
    </source>
</evidence>
<dbReference type="InterPro" id="IPR017871">
    <property type="entry name" value="ABC_transporter-like_CS"/>
</dbReference>
<keyword evidence="3 5" id="KW-0067">ATP-binding</keyword>
<comment type="caution">
    <text evidence="5">The sequence shown here is derived from an EMBL/GenBank/DDBJ whole genome shotgun (WGS) entry which is preliminary data.</text>
</comment>
<dbReference type="SUPFAM" id="SSF52540">
    <property type="entry name" value="P-loop containing nucleoside triphosphate hydrolases"/>
    <property type="match status" value="1"/>
</dbReference>
<feature type="domain" description="ABC transporter" evidence="4">
    <location>
        <begin position="3"/>
        <end position="241"/>
    </location>
</feature>
<keyword evidence="1" id="KW-0813">Transport</keyword>
<evidence type="ECO:0000256" key="1">
    <source>
        <dbReference type="ARBA" id="ARBA00022448"/>
    </source>
</evidence>
<reference evidence="5 6" key="1">
    <citation type="submission" date="2020-04" db="EMBL/GenBank/DDBJ databases">
        <authorList>
            <consortium name="Desulfovibrio sp. FSS-1 genome sequencing consortium"/>
            <person name="Shimoshige H."/>
            <person name="Kobayashi H."/>
            <person name="Maekawa T."/>
        </authorList>
    </citation>
    <scope>NUCLEOTIDE SEQUENCE [LARGE SCALE GENOMIC DNA]</scope>
    <source>
        <strain evidence="5 6">SIID29052-01</strain>
    </source>
</reference>
<keyword evidence="6" id="KW-1185">Reference proteome</keyword>
<dbReference type="InterPro" id="IPR027417">
    <property type="entry name" value="P-loop_NTPase"/>
</dbReference>
<dbReference type="SMART" id="SM00382">
    <property type="entry name" value="AAA"/>
    <property type="match status" value="1"/>
</dbReference>
<dbReference type="GO" id="GO:0005524">
    <property type="term" value="F:ATP binding"/>
    <property type="evidence" value="ECO:0007669"/>
    <property type="project" value="UniProtKB-KW"/>
</dbReference>